<evidence type="ECO:0000313" key="1">
    <source>
        <dbReference type="EMBL" id="PWR73602.1"/>
    </source>
</evidence>
<protein>
    <submittedName>
        <fullName evidence="1">Uncharacterized protein</fullName>
    </submittedName>
</protein>
<accession>A0A2V2N0B6</accession>
<dbReference type="SUPFAM" id="SSF56524">
    <property type="entry name" value="Oxidoreductase molybdopterin-binding domain"/>
    <property type="match status" value="1"/>
</dbReference>
<dbReference type="AlphaFoldDB" id="A0A2V2N0B6"/>
<dbReference type="InterPro" id="IPR036374">
    <property type="entry name" value="OxRdtase_Mopterin-bd_sf"/>
</dbReference>
<dbReference type="OrthoDB" id="377088at2157"/>
<reference evidence="1 2" key="1">
    <citation type="submission" date="2018-05" db="EMBL/GenBank/DDBJ databases">
        <title>Draft genome of Methanospirillum stamsii Pt1.</title>
        <authorList>
            <person name="Dueholm M.S."/>
            <person name="Nielsen P.H."/>
            <person name="Bakmann L.F."/>
            <person name="Otzen D.E."/>
        </authorList>
    </citation>
    <scope>NUCLEOTIDE SEQUENCE [LARGE SCALE GENOMIC DNA]</scope>
    <source>
        <strain evidence="1 2">Pt1</strain>
    </source>
</reference>
<sequence length="222" mass="24542">MNHPKIHFIALCAILTIFCIVIVSTAGASEQGIVVITYSFDGKEIVSETEISFEEINSTMTSVGDPGGVELSFQGPTFKPDNLWDEDATLNVDNLKTRVIGVPVREILEYAGISEDIENITFVADDGFSKKLPVENVFSVPDDQGEVILAYWNADEGLLPEESGYRIYFNAPDGLYSNTDMKNTLPEEYWHFFMNTADNTAYPSAKGLSVAKVVEIHVQLSE</sequence>
<keyword evidence="2" id="KW-1185">Reference proteome</keyword>
<dbReference type="Gene3D" id="3.90.420.10">
    <property type="entry name" value="Oxidoreductase, molybdopterin-binding domain"/>
    <property type="match status" value="1"/>
</dbReference>
<comment type="caution">
    <text evidence="1">The sequence shown here is derived from an EMBL/GenBank/DDBJ whole genome shotgun (WGS) entry which is preliminary data.</text>
</comment>
<gene>
    <name evidence="1" type="ORF">DLD82_10255</name>
</gene>
<dbReference type="EMBL" id="QGMZ01000018">
    <property type="protein sequence ID" value="PWR73602.1"/>
    <property type="molecule type" value="Genomic_DNA"/>
</dbReference>
<proteinExistence type="predicted"/>
<organism evidence="1 2">
    <name type="scientific">Methanospirillum stamsii</name>
    <dbReference type="NCBI Taxonomy" id="1277351"/>
    <lineage>
        <taxon>Archaea</taxon>
        <taxon>Methanobacteriati</taxon>
        <taxon>Methanobacteriota</taxon>
        <taxon>Stenosarchaea group</taxon>
        <taxon>Methanomicrobia</taxon>
        <taxon>Methanomicrobiales</taxon>
        <taxon>Methanospirillaceae</taxon>
        <taxon>Methanospirillum</taxon>
    </lineage>
</organism>
<dbReference type="RefSeq" id="WP_109941013.1">
    <property type="nucleotide sequence ID" value="NZ_CP176366.1"/>
</dbReference>
<dbReference type="Proteomes" id="UP000245934">
    <property type="component" value="Unassembled WGS sequence"/>
</dbReference>
<name>A0A2V2N0B6_9EURY</name>
<dbReference type="GeneID" id="97608671"/>
<evidence type="ECO:0000313" key="2">
    <source>
        <dbReference type="Proteomes" id="UP000245934"/>
    </source>
</evidence>